<organism evidence="3 4">
    <name type="scientific">Candidatus Accumulibacter appositus</name>
    <dbReference type="NCBI Taxonomy" id="1454003"/>
    <lineage>
        <taxon>Bacteria</taxon>
        <taxon>Pseudomonadati</taxon>
        <taxon>Pseudomonadota</taxon>
        <taxon>Betaproteobacteria</taxon>
        <taxon>Candidatus Accumulibacter</taxon>
    </lineage>
</organism>
<evidence type="ECO:0000313" key="3">
    <source>
        <dbReference type="EMBL" id="EXI78331.1"/>
    </source>
</evidence>
<dbReference type="PANTHER" id="PTHR23088:SF27">
    <property type="entry name" value="DEAMINATED GLUTATHIONE AMIDASE"/>
    <property type="match status" value="1"/>
</dbReference>
<name>A0A011NSJ7_9PROT</name>
<comment type="similarity">
    <text evidence="1">Belongs to the carbon-nitrogen hydrolase superfamily. NIT1/NIT2 family.</text>
</comment>
<dbReference type="PATRIC" id="fig|1454003.3.peg.3162"/>
<dbReference type="PROSITE" id="PS50263">
    <property type="entry name" value="CN_HYDROLASE"/>
    <property type="match status" value="1"/>
</dbReference>
<protein>
    <submittedName>
        <fullName evidence="3">Aliphatic amidase</fullName>
        <ecNumber evidence="3">3.5.1.4</ecNumber>
    </submittedName>
</protein>
<dbReference type="STRING" id="1454003.AW10_03106"/>
<dbReference type="SUPFAM" id="SSF56317">
    <property type="entry name" value="Carbon-nitrogen hydrolase"/>
    <property type="match status" value="1"/>
</dbReference>
<evidence type="ECO:0000256" key="1">
    <source>
        <dbReference type="ARBA" id="ARBA00010613"/>
    </source>
</evidence>
<accession>A0A011NSJ7</accession>
<dbReference type="CDD" id="cd07197">
    <property type="entry name" value="nitrilase"/>
    <property type="match status" value="1"/>
</dbReference>
<dbReference type="InterPro" id="IPR003010">
    <property type="entry name" value="C-N_Hydrolase"/>
</dbReference>
<dbReference type="GO" id="GO:0004040">
    <property type="term" value="F:amidase activity"/>
    <property type="evidence" value="ECO:0007669"/>
    <property type="project" value="UniProtKB-EC"/>
</dbReference>
<dbReference type="AlphaFoldDB" id="A0A011NSJ7"/>
<keyword evidence="3" id="KW-0378">Hydrolase</keyword>
<dbReference type="InterPro" id="IPR036526">
    <property type="entry name" value="C-N_Hydrolase_sf"/>
</dbReference>
<sequence>MIPFSIAGIQMNVSMERENITAMGHKLDVVMARFPWVQMVVFSELAAYGPAPYHAQPTGGPAEQIFCQMAAKHGLWLLPGSMFERVGDDIYNTTSVIDPNGHVVARYRKMFPFLPYEMGIKPGTDFCVFDVPNIGRFGVSICYDMWFPETTRTLVSMGAECILHPTMTDTIDRDVELPIARASATINQCYFFDVNGVGDCGTGHSIVVGPSGYVIHVAGGGEEIIPVEIDLSRVRREREVGIRGLGQTLKSFRDRPIEFPVYQKHLGRQEGYLNSLGPLIKPSRGSRAEPVALPEGAVAGPDGSIIRVADLKTDVDVAAGATENAAPYHAGS</sequence>
<dbReference type="Proteomes" id="UP000021816">
    <property type="component" value="Unassembled WGS sequence"/>
</dbReference>
<dbReference type="EMBL" id="JEMX01000074">
    <property type="protein sequence ID" value="EXI78331.1"/>
    <property type="molecule type" value="Genomic_DNA"/>
</dbReference>
<reference evidence="3 4" key="1">
    <citation type="submission" date="2014-02" db="EMBL/GenBank/DDBJ databases">
        <title>Expanding our view of genomic diversity in Candidatus Accumulibacter clades.</title>
        <authorList>
            <person name="Skennerton C.T."/>
            <person name="Barr J.J."/>
            <person name="Slater F.R."/>
            <person name="Bond P.L."/>
            <person name="Tyson G.W."/>
        </authorList>
    </citation>
    <scope>NUCLEOTIDE SEQUENCE [LARGE SCALE GENOMIC DNA]</scope>
    <source>
        <strain evidence="4">BA-92</strain>
    </source>
</reference>
<dbReference type="InterPro" id="IPR001110">
    <property type="entry name" value="UPF0012_CS"/>
</dbReference>
<proteinExistence type="inferred from homology"/>
<feature type="domain" description="CN hydrolase" evidence="2">
    <location>
        <begin position="4"/>
        <end position="231"/>
    </location>
</feature>
<dbReference type="PANTHER" id="PTHR23088">
    <property type="entry name" value="NITRILASE-RELATED"/>
    <property type="match status" value="1"/>
</dbReference>
<evidence type="ECO:0000259" key="2">
    <source>
        <dbReference type="PROSITE" id="PS50263"/>
    </source>
</evidence>
<evidence type="ECO:0000313" key="4">
    <source>
        <dbReference type="Proteomes" id="UP000021816"/>
    </source>
</evidence>
<dbReference type="Gene3D" id="3.60.110.10">
    <property type="entry name" value="Carbon-nitrogen hydrolase"/>
    <property type="match status" value="1"/>
</dbReference>
<dbReference type="EC" id="3.5.1.4" evidence="3"/>
<dbReference type="PROSITE" id="PS01227">
    <property type="entry name" value="UPF0012"/>
    <property type="match status" value="1"/>
</dbReference>
<comment type="caution">
    <text evidence="3">The sequence shown here is derived from an EMBL/GenBank/DDBJ whole genome shotgun (WGS) entry which is preliminary data.</text>
</comment>
<gene>
    <name evidence="3" type="primary">amiE</name>
    <name evidence="3" type="ORF">AW10_03106</name>
</gene>
<dbReference type="Pfam" id="PF00795">
    <property type="entry name" value="CN_hydrolase"/>
    <property type="match status" value="1"/>
</dbReference>